<evidence type="ECO:0000256" key="1">
    <source>
        <dbReference type="ARBA" id="ARBA00022679"/>
    </source>
</evidence>
<dbReference type="RefSeq" id="WP_005394462.1">
    <property type="nucleotide sequence ID" value="NZ_CP069534.1"/>
</dbReference>
<dbReference type="AlphaFoldDB" id="A0AAX1L8Q0"/>
<dbReference type="Gene3D" id="1.10.510.10">
    <property type="entry name" value="Transferase(Phosphotransferase) domain 1"/>
    <property type="match status" value="1"/>
</dbReference>
<evidence type="ECO:0000313" key="7">
    <source>
        <dbReference type="Proteomes" id="UP000617681"/>
    </source>
</evidence>
<dbReference type="InterPro" id="IPR008271">
    <property type="entry name" value="Ser/Thr_kinase_AS"/>
</dbReference>
<sequence>MQDTFIEEVSARHGLTRMQPLHGGEGGMGKVYVAEQPRFGRRLAIKRLSTDNLLTNSSRETANRRFQQEMQILGNLHKESIVAPIEAGVTSQNVPYFTMTFVPGEDLQKVIQRRVNQRRPFTPEETADLLAPIGNALDYIHTRPQPIVHRDVKPANIIIPNDDNFAVPSVLTDFGIAVKRGVERLTATNVSVGTQMYMSPESYTTASPSSDNYALALVAYEMITLRPFKRPTEESRGQIPLQRKFDEDLGSRSLNRVFGTALAVKEKDRYNDCHEFLVALRNAKPPKDSAETAFETHAYEYTKTSDSAVKKKTWPWAAGGAALVLLVLAAIPVLNGAFSSSSTWTGAEQTIARAFPGIVPDAPGESSPWQGFSCDSATSEGDPYTSISCSSRRGHVVIADFGNSRERARYVSSNNAETLANDSCTIQRTQYGEDLAILPEGDRQQFAILISGKNAEQLSLEVPLC</sequence>
<keyword evidence="6" id="KW-0723">Serine/threonine-protein kinase</keyword>
<organism evidence="6 7">
    <name type="scientific">Corynebacterium glucuronolyticum</name>
    <dbReference type="NCBI Taxonomy" id="39791"/>
    <lineage>
        <taxon>Bacteria</taxon>
        <taxon>Bacillati</taxon>
        <taxon>Actinomycetota</taxon>
        <taxon>Actinomycetes</taxon>
        <taxon>Mycobacteriales</taxon>
        <taxon>Corynebacteriaceae</taxon>
        <taxon>Corynebacterium</taxon>
    </lineage>
</organism>
<gene>
    <name evidence="6" type="ORF">I6J21_12755</name>
</gene>
<dbReference type="SUPFAM" id="SSF56112">
    <property type="entry name" value="Protein kinase-like (PK-like)"/>
    <property type="match status" value="1"/>
</dbReference>
<dbReference type="InterPro" id="IPR011009">
    <property type="entry name" value="Kinase-like_dom_sf"/>
</dbReference>
<feature type="domain" description="Protein kinase" evidence="5">
    <location>
        <begin position="17"/>
        <end position="300"/>
    </location>
</feature>
<keyword evidence="1" id="KW-0808">Transferase</keyword>
<dbReference type="GO" id="GO:0004674">
    <property type="term" value="F:protein serine/threonine kinase activity"/>
    <property type="evidence" value="ECO:0007669"/>
    <property type="project" value="UniProtKB-KW"/>
</dbReference>
<dbReference type="PROSITE" id="PS50011">
    <property type="entry name" value="PROTEIN_KINASE_DOM"/>
    <property type="match status" value="1"/>
</dbReference>
<dbReference type="SMART" id="SM00220">
    <property type="entry name" value="S_TKc"/>
    <property type="match status" value="1"/>
</dbReference>
<dbReference type="Pfam" id="PF00069">
    <property type="entry name" value="Pkinase"/>
    <property type="match status" value="1"/>
</dbReference>
<protein>
    <submittedName>
        <fullName evidence="6">Serine/threonine protein kinase</fullName>
    </submittedName>
</protein>
<keyword evidence="2" id="KW-0547">Nucleotide-binding</keyword>
<evidence type="ECO:0000259" key="5">
    <source>
        <dbReference type="PROSITE" id="PS50011"/>
    </source>
</evidence>
<reference evidence="6" key="1">
    <citation type="submission" date="2021-02" db="EMBL/GenBank/DDBJ databases">
        <title>FDA dAtabase for Regulatory Grade micrObial Sequences (FDA-ARGOS): Supporting development and validation of Infectious Disease Dx tests.</title>
        <authorList>
            <person name="Sproer C."/>
            <person name="Gronow S."/>
            <person name="Severitt S."/>
            <person name="Schroder I."/>
            <person name="Tallon L."/>
            <person name="Sadzewicz L."/>
            <person name="Zhao X."/>
            <person name="Boylan J."/>
            <person name="Ott S."/>
            <person name="Bowen H."/>
            <person name="Vavikolanu K."/>
            <person name="Mehta A."/>
            <person name="Aluvathingal J."/>
            <person name="Nadendla S."/>
            <person name="Lowell S."/>
            <person name="Myers T."/>
            <person name="Yan Y."/>
            <person name="Sichtig H."/>
        </authorList>
    </citation>
    <scope>NUCLEOTIDE SEQUENCE</scope>
    <source>
        <strain evidence="6">FDAARGOS_1191</strain>
    </source>
</reference>
<accession>A0AAX1L8Q0</accession>
<evidence type="ECO:0000256" key="2">
    <source>
        <dbReference type="ARBA" id="ARBA00022741"/>
    </source>
</evidence>
<dbReference type="PROSITE" id="PS00108">
    <property type="entry name" value="PROTEIN_KINASE_ST"/>
    <property type="match status" value="1"/>
</dbReference>
<keyword evidence="3 6" id="KW-0418">Kinase</keyword>
<evidence type="ECO:0000256" key="4">
    <source>
        <dbReference type="ARBA" id="ARBA00022840"/>
    </source>
</evidence>
<evidence type="ECO:0000313" key="6">
    <source>
        <dbReference type="EMBL" id="QRP70583.1"/>
    </source>
</evidence>
<proteinExistence type="predicted"/>
<keyword evidence="4" id="KW-0067">ATP-binding</keyword>
<evidence type="ECO:0000256" key="3">
    <source>
        <dbReference type="ARBA" id="ARBA00022777"/>
    </source>
</evidence>
<dbReference type="CDD" id="cd14014">
    <property type="entry name" value="STKc_PknB_like"/>
    <property type="match status" value="1"/>
</dbReference>
<dbReference type="PANTHER" id="PTHR43289">
    <property type="entry name" value="MITOGEN-ACTIVATED PROTEIN KINASE KINASE KINASE 20-RELATED"/>
    <property type="match status" value="1"/>
</dbReference>
<dbReference type="EMBL" id="CP069534">
    <property type="protein sequence ID" value="QRP70583.1"/>
    <property type="molecule type" value="Genomic_DNA"/>
</dbReference>
<name>A0AAX1L8Q0_9CORY</name>
<dbReference type="Proteomes" id="UP000617681">
    <property type="component" value="Chromosome"/>
</dbReference>
<dbReference type="PANTHER" id="PTHR43289:SF30">
    <property type="entry name" value="NON-SPECIFIC SERINE_THREONINE PROTEIN KINASE"/>
    <property type="match status" value="1"/>
</dbReference>
<dbReference type="InterPro" id="IPR000719">
    <property type="entry name" value="Prot_kinase_dom"/>
</dbReference>
<dbReference type="GO" id="GO:0005524">
    <property type="term" value="F:ATP binding"/>
    <property type="evidence" value="ECO:0007669"/>
    <property type="project" value="UniProtKB-KW"/>
</dbReference>